<evidence type="ECO:0000313" key="1">
    <source>
        <dbReference type="EMBL" id="AKB76932.1"/>
    </source>
</evidence>
<dbReference type="HOGENOM" id="CLU_1324025_0_0_2"/>
<organism evidence="1 2">
    <name type="scientific">Methanosarcina horonobensis HB-1 = JCM 15518</name>
    <dbReference type="NCBI Taxonomy" id="1434110"/>
    <lineage>
        <taxon>Archaea</taxon>
        <taxon>Methanobacteriati</taxon>
        <taxon>Methanobacteriota</taxon>
        <taxon>Stenosarchaea group</taxon>
        <taxon>Methanomicrobia</taxon>
        <taxon>Methanosarcinales</taxon>
        <taxon>Methanosarcinaceae</taxon>
        <taxon>Methanosarcina</taxon>
    </lineage>
</organism>
<dbReference type="PATRIC" id="fig|1434110.4.peg.539"/>
<gene>
    <name evidence="1" type="ORF">MSHOH_0449</name>
</gene>
<proteinExistence type="predicted"/>
<sequence>MLKVRQAVGVSLGSIASSKLRSGDNPWYCHRDCCSSCKCLSCGEFQCFFEAEINAQGSNFIIIYSQEPNLFYSNKLQIIEKIPGISAVFPIKQQLGDVTYFSQSKNIDIAGVTGDYEDTANIVMESGSFISDQDAFSAAIGFEVANEILQEYFCPQFNRHHPATGGRQDGNPGFQGRDSGCSHCGSYCRSLSDKQSSKTRSCGLAEA</sequence>
<name>A0A0E3SB13_9EURY</name>
<accession>A0A0E3SB13</accession>
<keyword evidence="2" id="KW-1185">Reference proteome</keyword>
<dbReference type="Proteomes" id="UP000033101">
    <property type="component" value="Chromosome"/>
</dbReference>
<dbReference type="EMBL" id="CP009516">
    <property type="protein sequence ID" value="AKB76932.1"/>
    <property type="molecule type" value="Genomic_DNA"/>
</dbReference>
<protein>
    <submittedName>
        <fullName evidence="1">ABC transporter, permease protein</fullName>
    </submittedName>
</protein>
<evidence type="ECO:0000313" key="2">
    <source>
        <dbReference type="Proteomes" id="UP000033101"/>
    </source>
</evidence>
<dbReference type="AlphaFoldDB" id="A0A0E3SB13"/>
<reference evidence="1 2" key="1">
    <citation type="submission" date="2014-07" db="EMBL/GenBank/DDBJ databases">
        <title>Methanogenic archaea and the global carbon cycle.</title>
        <authorList>
            <person name="Henriksen J.R."/>
            <person name="Luke J."/>
            <person name="Reinhart S."/>
            <person name="Benedict M.N."/>
            <person name="Youngblut N.D."/>
            <person name="Metcalf M.E."/>
            <person name="Whitaker R.J."/>
            <person name="Metcalf W.W."/>
        </authorList>
    </citation>
    <scope>NUCLEOTIDE SEQUENCE [LARGE SCALE GENOMIC DNA]</scope>
    <source>
        <strain evidence="1 2">HB-1</strain>
    </source>
</reference>
<dbReference type="STRING" id="1434110.MSHOH_0449"/>
<dbReference type="KEGG" id="mhor:MSHOH_0449"/>